<dbReference type="EMBL" id="LXQA010643265">
    <property type="protein sequence ID" value="MCI63775.1"/>
    <property type="molecule type" value="Genomic_DNA"/>
</dbReference>
<proteinExistence type="predicted"/>
<dbReference type="AlphaFoldDB" id="A0A392TVD2"/>
<name>A0A392TVD2_9FABA</name>
<dbReference type="Proteomes" id="UP000265520">
    <property type="component" value="Unassembled WGS sequence"/>
</dbReference>
<sequence length="17" mass="1891">MTGYLLALFEYVGEATL</sequence>
<reference evidence="1 2" key="1">
    <citation type="journal article" date="2018" name="Front. Plant Sci.">
        <title>Red Clover (Trifolium pratense) and Zigzag Clover (T. medium) - A Picture of Genomic Similarities and Differences.</title>
        <authorList>
            <person name="Dluhosova J."/>
            <person name="Istvanek J."/>
            <person name="Nedelnik J."/>
            <person name="Repkova J."/>
        </authorList>
    </citation>
    <scope>NUCLEOTIDE SEQUENCE [LARGE SCALE GENOMIC DNA]</scope>
    <source>
        <strain evidence="2">cv. 10/8</strain>
        <tissue evidence="1">Leaf</tissue>
    </source>
</reference>
<accession>A0A392TVD2</accession>
<organism evidence="1 2">
    <name type="scientific">Trifolium medium</name>
    <dbReference type="NCBI Taxonomy" id="97028"/>
    <lineage>
        <taxon>Eukaryota</taxon>
        <taxon>Viridiplantae</taxon>
        <taxon>Streptophyta</taxon>
        <taxon>Embryophyta</taxon>
        <taxon>Tracheophyta</taxon>
        <taxon>Spermatophyta</taxon>
        <taxon>Magnoliopsida</taxon>
        <taxon>eudicotyledons</taxon>
        <taxon>Gunneridae</taxon>
        <taxon>Pentapetalae</taxon>
        <taxon>rosids</taxon>
        <taxon>fabids</taxon>
        <taxon>Fabales</taxon>
        <taxon>Fabaceae</taxon>
        <taxon>Papilionoideae</taxon>
        <taxon>50 kb inversion clade</taxon>
        <taxon>NPAAA clade</taxon>
        <taxon>Hologalegina</taxon>
        <taxon>IRL clade</taxon>
        <taxon>Trifolieae</taxon>
        <taxon>Trifolium</taxon>
    </lineage>
</organism>
<protein>
    <submittedName>
        <fullName evidence="1">Uncharacterized protein</fullName>
    </submittedName>
</protein>
<keyword evidence="2" id="KW-1185">Reference proteome</keyword>
<evidence type="ECO:0000313" key="1">
    <source>
        <dbReference type="EMBL" id="MCI63775.1"/>
    </source>
</evidence>
<comment type="caution">
    <text evidence="1">The sequence shown here is derived from an EMBL/GenBank/DDBJ whole genome shotgun (WGS) entry which is preliminary data.</text>
</comment>
<evidence type="ECO:0000313" key="2">
    <source>
        <dbReference type="Proteomes" id="UP000265520"/>
    </source>
</evidence>